<keyword evidence="3" id="KW-1185">Reference proteome</keyword>
<dbReference type="RefSeq" id="WP_256416516.1">
    <property type="nucleotide sequence ID" value="NZ_JANHDL010000001.1"/>
</dbReference>
<proteinExistence type="predicted"/>
<feature type="region of interest" description="Disordered" evidence="1">
    <location>
        <begin position="59"/>
        <end position="79"/>
    </location>
</feature>
<feature type="region of interest" description="Disordered" evidence="1">
    <location>
        <begin position="1"/>
        <end position="38"/>
    </location>
</feature>
<reference evidence="2 3" key="1">
    <citation type="journal article" date="2019" name="Int. J. Syst. Evol. Microbiol.">
        <title>The Global Catalogue of Microorganisms (GCM) 10K type strain sequencing project: providing services to taxonomists for standard genome sequencing and annotation.</title>
        <authorList>
            <consortium name="The Broad Institute Genomics Platform"/>
            <consortium name="The Broad Institute Genome Sequencing Center for Infectious Disease"/>
            <person name="Wu L."/>
            <person name="Ma J."/>
        </authorList>
    </citation>
    <scope>NUCLEOTIDE SEQUENCE [LARGE SCALE GENOMIC DNA]</scope>
    <source>
        <strain evidence="2 3">CGMCC 1.12689</strain>
    </source>
</reference>
<feature type="compositionally biased region" description="Low complexity" evidence="1">
    <location>
        <begin position="69"/>
        <end position="79"/>
    </location>
</feature>
<dbReference type="EMBL" id="JBHUDB010000001">
    <property type="protein sequence ID" value="MFD1569827.1"/>
    <property type="molecule type" value="Genomic_DNA"/>
</dbReference>
<gene>
    <name evidence="2" type="ORF">ACFR9T_04385</name>
</gene>
<organism evidence="2 3">
    <name type="scientific">Halorubrum laminariae</name>
    <dbReference type="NCBI Taxonomy" id="1433523"/>
    <lineage>
        <taxon>Archaea</taxon>
        <taxon>Methanobacteriati</taxon>
        <taxon>Methanobacteriota</taxon>
        <taxon>Stenosarchaea group</taxon>
        <taxon>Halobacteria</taxon>
        <taxon>Halobacteriales</taxon>
        <taxon>Haloferacaceae</taxon>
        <taxon>Halorubrum</taxon>
    </lineage>
</organism>
<name>A0ABD6BXW4_9EURY</name>
<dbReference type="AlphaFoldDB" id="A0ABD6BXW4"/>
<dbReference type="Proteomes" id="UP001597185">
    <property type="component" value="Unassembled WGS sequence"/>
</dbReference>
<sequence>MTTTRAKASPLDRPASATSGLPSLGRWRPRTASHRSAAAADLPRGLLAPACRRALGGAPTARTCLGHRGAAADGTGTTA</sequence>
<evidence type="ECO:0000256" key="1">
    <source>
        <dbReference type="SAM" id="MobiDB-lite"/>
    </source>
</evidence>
<protein>
    <submittedName>
        <fullName evidence="2">Uncharacterized protein</fullName>
    </submittedName>
</protein>
<evidence type="ECO:0000313" key="2">
    <source>
        <dbReference type="EMBL" id="MFD1569827.1"/>
    </source>
</evidence>
<comment type="caution">
    <text evidence="2">The sequence shown here is derived from an EMBL/GenBank/DDBJ whole genome shotgun (WGS) entry which is preliminary data.</text>
</comment>
<accession>A0ABD6BXW4</accession>
<evidence type="ECO:0000313" key="3">
    <source>
        <dbReference type="Proteomes" id="UP001597185"/>
    </source>
</evidence>